<evidence type="ECO:0000313" key="1">
    <source>
        <dbReference type="EMBL" id="TEB26660.1"/>
    </source>
</evidence>
<keyword evidence="2" id="KW-1185">Reference proteome</keyword>
<proteinExistence type="predicted"/>
<organism evidence="1 2">
    <name type="scientific">Coprinellus micaceus</name>
    <name type="common">Glistening ink-cap mushroom</name>
    <name type="synonym">Coprinus micaceus</name>
    <dbReference type="NCBI Taxonomy" id="71717"/>
    <lineage>
        <taxon>Eukaryota</taxon>
        <taxon>Fungi</taxon>
        <taxon>Dikarya</taxon>
        <taxon>Basidiomycota</taxon>
        <taxon>Agaricomycotina</taxon>
        <taxon>Agaricomycetes</taxon>
        <taxon>Agaricomycetidae</taxon>
        <taxon>Agaricales</taxon>
        <taxon>Agaricineae</taxon>
        <taxon>Psathyrellaceae</taxon>
        <taxon>Coprinellus</taxon>
    </lineage>
</organism>
<gene>
    <name evidence="1" type="ORF">FA13DRAFT_1713215</name>
</gene>
<dbReference type="Proteomes" id="UP000298030">
    <property type="component" value="Unassembled WGS sequence"/>
</dbReference>
<sequence>MDPSLLGEALKLGRDNGFHRDRLRHLHLRLVDSKGGGCTERSAPCCIEGLWLTSLVTLVMDDCDRTSLGRTGDGRGILIWMAWRAYCCLTRFEFWLDIDVQMLLEIIRHLPLLEHFAYGGGGLKRRPRKHISNLQRGRVFITDAFLRAVAGTASGETPVCPALKSLHFNNSCFTIRGLQEFVEARLRGDRAADGGELQDGKRGVAPLQALRDKLSNDKVSLKMRYITDENGIFVGYLGNIPTWHWSDEHTPRPPGITARLTRKLANDQMLLLSLQPSLQVRASPHLHVSLHISLHRNCAAMNVTVAVAPTSPSRQRVPDEVWLRIFNQSRFVAKVLKPTRTYSEDEGGRRENTELIPLGVDPVVRGVCKHWKDIADGSAATLWNVAGLVCDRESSFLVTYRGYGLTHALCESLATPPHLTHVLPRQVIEALPSFSEYSPSLSLLTTATSASSWPELENIDMATRLGGFYYPMNQGLYGEDDDPADRKTIWSGAKLKRIENDVDEDMWRGRDCLYDVVTRRPWVDLQSLLTRCHFYPSDIRDLLRHLKSLEELVCGVRFHDSLTLQPPQTAALASDLSGKVVNTKLRKLQICGVSGWITSQDPEYLNQLFIHGELVLPRLESFALSVECSVDPALDWILHGAPKPSIRDLQVVGNGRPAAMSKVRSAMRQLPSLRRFGYDGGSPSTAEVLLEILGNAKADGSPCSAGPPRSLREVHLFNIDCWKMGVDNMLSFMCRLCAYGEGDQDNQYLLKILQAKDWPVDRNADLRWANMELGGRATIVVEQASGVNVRAPFGERLHERFASSEGYRSFLFFP</sequence>
<protein>
    <submittedName>
        <fullName evidence="1">Uncharacterized protein</fullName>
    </submittedName>
</protein>
<reference evidence="1 2" key="1">
    <citation type="journal article" date="2019" name="Nat. Ecol. Evol.">
        <title>Megaphylogeny resolves global patterns of mushroom evolution.</title>
        <authorList>
            <person name="Varga T."/>
            <person name="Krizsan K."/>
            <person name="Foldi C."/>
            <person name="Dima B."/>
            <person name="Sanchez-Garcia M."/>
            <person name="Sanchez-Ramirez S."/>
            <person name="Szollosi G.J."/>
            <person name="Szarkandi J.G."/>
            <person name="Papp V."/>
            <person name="Albert L."/>
            <person name="Andreopoulos W."/>
            <person name="Angelini C."/>
            <person name="Antonin V."/>
            <person name="Barry K.W."/>
            <person name="Bougher N.L."/>
            <person name="Buchanan P."/>
            <person name="Buyck B."/>
            <person name="Bense V."/>
            <person name="Catcheside P."/>
            <person name="Chovatia M."/>
            <person name="Cooper J."/>
            <person name="Damon W."/>
            <person name="Desjardin D."/>
            <person name="Finy P."/>
            <person name="Geml J."/>
            <person name="Haridas S."/>
            <person name="Hughes K."/>
            <person name="Justo A."/>
            <person name="Karasinski D."/>
            <person name="Kautmanova I."/>
            <person name="Kiss B."/>
            <person name="Kocsube S."/>
            <person name="Kotiranta H."/>
            <person name="LaButti K.M."/>
            <person name="Lechner B.E."/>
            <person name="Liimatainen K."/>
            <person name="Lipzen A."/>
            <person name="Lukacs Z."/>
            <person name="Mihaltcheva S."/>
            <person name="Morgado L.N."/>
            <person name="Niskanen T."/>
            <person name="Noordeloos M.E."/>
            <person name="Ohm R.A."/>
            <person name="Ortiz-Santana B."/>
            <person name="Ovrebo C."/>
            <person name="Racz N."/>
            <person name="Riley R."/>
            <person name="Savchenko A."/>
            <person name="Shiryaev A."/>
            <person name="Soop K."/>
            <person name="Spirin V."/>
            <person name="Szebenyi C."/>
            <person name="Tomsovsky M."/>
            <person name="Tulloss R.E."/>
            <person name="Uehling J."/>
            <person name="Grigoriev I.V."/>
            <person name="Vagvolgyi C."/>
            <person name="Papp T."/>
            <person name="Martin F.M."/>
            <person name="Miettinen O."/>
            <person name="Hibbett D.S."/>
            <person name="Nagy L.G."/>
        </authorList>
    </citation>
    <scope>NUCLEOTIDE SEQUENCE [LARGE SCALE GENOMIC DNA]</scope>
    <source>
        <strain evidence="1 2">FP101781</strain>
    </source>
</reference>
<dbReference type="EMBL" id="QPFP01000047">
    <property type="protein sequence ID" value="TEB26660.1"/>
    <property type="molecule type" value="Genomic_DNA"/>
</dbReference>
<name>A0A4Y7SXT3_COPMI</name>
<accession>A0A4Y7SXT3</accession>
<evidence type="ECO:0000313" key="2">
    <source>
        <dbReference type="Proteomes" id="UP000298030"/>
    </source>
</evidence>
<comment type="caution">
    <text evidence="1">The sequence shown here is derived from an EMBL/GenBank/DDBJ whole genome shotgun (WGS) entry which is preliminary data.</text>
</comment>
<dbReference type="AlphaFoldDB" id="A0A4Y7SXT3"/>